<name>A0A8S9YX62_9TREM</name>
<comment type="similarity">
    <text evidence="3 12">Belongs to the glycosyl hydrolase 47 family.</text>
</comment>
<keyword evidence="13" id="KW-0472">Membrane</keyword>
<dbReference type="EC" id="3.2.1.-" evidence="12"/>
<feature type="active site" description="Proton donor" evidence="10">
    <location>
        <position position="206"/>
    </location>
</feature>
<dbReference type="AlphaFoldDB" id="A0A8S9YX62"/>
<dbReference type="SUPFAM" id="SSF48225">
    <property type="entry name" value="Seven-hairpin glycosidases"/>
    <property type="match status" value="1"/>
</dbReference>
<evidence type="ECO:0000256" key="2">
    <source>
        <dbReference type="ARBA" id="ARBA00004922"/>
    </source>
</evidence>
<dbReference type="InterPro" id="IPR012341">
    <property type="entry name" value="6hp_glycosidase-like_sf"/>
</dbReference>
<dbReference type="OrthoDB" id="8118055at2759"/>
<comment type="pathway">
    <text evidence="2">Protein modification; protein glycosylation.</text>
</comment>
<comment type="catalytic activity">
    <reaction evidence="9">
        <text>N(4)-(alpha-D-Man-(1-&gt;2)-alpha-D-Man-(1-&gt;2)-alpha-D-Man-(1-&gt;3)-[alpha-D-Man-(1-&gt;2)-alpha-D-Man-(1-&gt;3)-[alpha-D-Man-(1-&gt;2)-alpha-D-Man-(1-&gt;6)]-alpha-D-Man-(1-&gt;6)]-beta-D-Man-(1-&gt;4)-beta-D-GlcNAc-(1-&gt;4)-beta-D-GlcNAc)-L-asparaginyl-[protein] (N-glucan mannose isomer 9A1,2,3B1,2,3) + 4 H2O = N(4)-(alpha-D-Man-(1-&gt;3)-[alpha-D-Man-(1-&gt;3)-[alpha-D-Man-(1-&gt;6)]-alpha-D-Man-(1-&gt;6)]-beta-D-Man-(1-&gt;4)-beta-D-GlcNAc-(1-&gt;4)-beta-D-GlcNAc)-L-asparaginyl-[protein] (N-glucan mannose isomer 5A1,2) + 4 beta-D-mannose</text>
        <dbReference type="Rhea" id="RHEA:56008"/>
        <dbReference type="Rhea" id="RHEA-COMP:14356"/>
        <dbReference type="Rhea" id="RHEA-COMP:14367"/>
        <dbReference type="ChEBI" id="CHEBI:15377"/>
        <dbReference type="ChEBI" id="CHEBI:28563"/>
        <dbReference type="ChEBI" id="CHEBI:59087"/>
        <dbReference type="ChEBI" id="CHEBI:139493"/>
        <dbReference type="EC" id="3.2.1.113"/>
    </reaction>
</comment>
<keyword evidence="5 12" id="KW-0378">Hydrolase</keyword>
<evidence type="ECO:0000313" key="15">
    <source>
        <dbReference type="Proteomes" id="UP000822476"/>
    </source>
</evidence>
<dbReference type="Gene3D" id="1.50.10.10">
    <property type="match status" value="1"/>
</dbReference>
<evidence type="ECO:0000256" key="1">
    <source>
        <dbReference type="ARBA" id="ARBA00001913"/>
    </source>
</evidence>
<dbReference type="GO" id="GO:0005975">
    <property type="term" value="P:carbohydrate metabolic process"/>
    <property type="evidence" value="ECO:0007669"/>
    <property type="project" value="InterPro"/>
</dbReference>
<dbReference type="Pfam" id="PF01532">
    <property type="entry name" value="Glyco_hydro_47"/>
    <property type="match status" value="1"/>
</dbReference>
<evidence type="ECO:0000256" key="4">
    <source>
        <dbReference type="ARBA" id="ARBA00022723"/>
    </source>
</evidence>
<comment type="caution">
    <text evidence="14">The sequence shown here is derived from an EMBL/GenBank/DDBJ whole genome shotgun (WGS) entry which is preliminary data.</text>
</comment>
<keyword evidence="6" id="KW-0106">Calcium</keyword>
<evidence type="ECO:0000256" key="7">
    <source>
        <dbReference type="ARBA" id="ARBA00023157"/>
    </source>
</evidence>
<keyword evidence="13" id="KW-0812">Transmembrane</keyword>
<evidence type="ECO:0000256" key="6">
    <source>
        <dbReference type="ARBA" id="ARBA00022837"/>
    </source>
</evidence>
<dbReference type="InterPro" id="IPR001382">
    <property type="entry name" value="Glyco_hydro_47"/>
</dbReference>
<sequence>MMQRSSRPVLYRPNSLCTFHVQTGKVFLTRFCGRPANVRTVSMFPLGTFMFGWFKQTTQLSRRSFYGRYLLITATLICFGIWSSLEYGRRTNVVSTEIRRIITTPVIETNEVTQTPVQDTYLELAEAVRNATLHSWKAYTQCAWGKDEVKPLSCTGTEWMQGLLTMIDALDTFWIMDLKLEYTQVRHWISNRLQFNTNNDHINVFETTIRILGGLLSAYTLSQDEMFLNKAKLLGSILIKAFNNNSALPMTDLNWATKTATLPSWTHHLSLAEVSTLQLEFNELSKLTKNEVYALLGARIYGHLRNLLKLDGLLPISLDSDDGSSVITSAVTLGAKGDSYYEYLLKVWVQTGKVLTFLKDDFETVIRGVLKHLVRFTSPNGFLFIGELYDGKNFRPKMDHLVCFLPGTLAYSVYHGLPPSHLVLAEKLMRSCYEMYNFTSTHLSPEIVYFSTERNAETDIQIQPADRHSLLRPEVMESLFCLYYVTKNPVYREWGKNIFQAFEKYAKLPVRGYAGLMDVTDPKSKHIDKMDSFWLAETLKYSYLLFNETAAMKLPFNKWRNLFSIFHKYKQNGNPGIDRAVTSHHESEPADTMNYYPSLYGHKTSTFGELILLYGI</sequence>
<dbReference type="GO" id="GO:0004571">
    <property type="term" value="F:mannosyl-oligosaccharide 1,2-alpha-mannosidase activity"/>
    <property type="evidence" value="ECO:0007669"/>
    <property type="project" value="UniProtKB-EC"/>
</dbReference>
<dbReference type="GO" id="GO:0005509">
    <property type="term" value="F:calcium ion binding"/>
    <property type="evidence" value="ECO:0007669"/>
    <property type="project" value="InterPro"/>
</dbReference>
<keyword evidence="4" id="KW-0479">Metal-binding</keyword>
<evidence type="ECO:0000313" key="14">
    <source>
        <dbReference type="EMBL" id="KAF7257760.1"/>
    </source>
</evidence>
<keyword evidence="12" id="KW-0326">Glycosidase</keyword>
<proteinExistence type="inferred from homology"/>
<reference evidence="14" key="1">
    <citation type="submission" date="2019-07" db="EMBL/GenBank/DDBJ databases">
        <title>Annotation for the trematode Paragonimus miyazaki's.</title>
        <authorList>
            <person name="Choi Y.-J."/>
        </authorList>
    </citation>
    <scope>NUCLEOTIDE SEQUENCE</scope>
    <source>
        <strain evidence="14">Japan</strain>
    </source>
</reference>
<dbReference type="PANTHER" id="PTHR11742">
    <property type="entry name" value="MANNOSYL-OLIGOSACCHARIDE ALPHA-1,2-MANNOSIDASE-RELATED"/>
    <property type="match status" value="1"/>
</dbReference>
<comment type="cofactor">
    <cofactor evidence="1">
        <name>Ca(2+)</name>
        <dbReference type="ChEBI" id="CHEBI:29108"/>
    </cofactor>
</comment>
<dbReference type="InterPro" id="IPR036026">
    <property type="entry name" value="Seven-hairpin_glycosidases"/>
</dbReference>
<evidence type="ECO:0000256" key="13">
    <source>
        <dbReference type="SAM" id="Phobius"/>
    </source>
</evidence>
<feature type="active site" description="Proton donor" evidence="10">
    <location>
        <position position="446"/>
    </location>
</feature>
<feature type="active site" evidence="10">
    <location>
        <position position="338"/>
    </location>
</feature>
<dbReference type="GO" id="GO:0016020">
    <property type="term" value="C:membrane"/>
    <property type="evidence" value="ECO:0007669"/>
    <property type="project" value="InterPro"/>
</dbReference>
<evidence type="ECO:0000256" key="9">
    <source>
        <dbReference type="ARBA" id="ARBA00048605"/>
    </source>
</evidence>
<evidence type="ECO:0000256" key="5">
    <source>
        <dbReference type="ARBA" id="ARBA00022801"/>
    </source>
</evidence>
<dbReference type="PRINTS" id="PR00747">
    <property type="entry name" value="GLYHDRLASE47"/>
</dbReference>
<dbReference type="InterPro" id="IPR050749">
    <property type="entry name" value="Glycosyl_Hydrolase_47"/>
</dbReference>
<keyword evidence="13" id="KW-1133">Transmembrane helix</keyword>
<feature type="disulfide bond" evidence="11">
    <location>
        <begin position="403"/>
        <end position="432"/>
    </location>
</feature>
<keyword evidence="15" id="KW-1185">Reference proteome</keyword>
<protein>
    <recommendedName>
        <fullName evidence="12">alpha-1,2-Mannosidase</fullName>
        <ecNumber evidence="12">3.2.1.-</ecNumber>
    </recommendedName>
</protein>
<evidence type="ECO:0000256" key="10">
    <source>
        <dbReference type="PIRSR" id="PIRSR601382-1"/>
    </source>
</evidence>
<dbReference type="EMBL" id="JTDE01002165">
    <property type="protein sequence ID" value="KAF7257760.1"/>
    <property type="molecule type" value="Genomic_DNA"/>
</dbReference>
<gene>
    <name evidence="14" type="ORF">EG68_04976</name>
</gene>
<organism evidence="14 15">
    <name type="scientific">Paragonimus skrjabini miyazakii</name>
    <dbReference type="NCBI Taxonomy" id="59628"/>
    <lineage>
        <taxon>Eukaryota</taxon>
        <taxon>Metazoa</taxon>
        <taxon>Spiralia</taxon>
        <taxon>Lophotrochozoa</taxon>
        <taxon>Platyhelminthes</taxon>
        <taxon>Trematoda</taxon>
        <taxon>Digenea</taxon>
        <taxon>Plagiorchiida</taxon>
        <taxon>Troglotremata</taxon>
        <taxon>Troglotrematidae</taxon>
        <taxon>Paragonimus</taxon>
    </lineage>
</organism>
<dbReference type="PANTHER" id="PTHR11742:SF55">
    <property type="entry name" value="ENDOPLASMIC RETICULUM MANNOSYL-OLIGOSACCHARIDE 1,2-ALPHA-MANNOSIDASE"/>
    <property type="match status" value="1"/>
</dbReference>
<evidence type="ECO:0000256" key="12">
    <source>
        <dbReference type="RuleBase" id="RU361193"/>
    </source>
</evidence>
<dbReference type="Proteomes" id="UP000822476">
    <property type="component" value="Unassembled WGS sequence"/>
</dbReference>
<accession>A0A8S9YX62</accession>
<feature type="active site" evidence="10">
    <location>
        <position position="474"/>
    </location>
</feature>
<comment type="catalytic activity">
    <reaction evidence="8">
        <text>N(4)-(alpha-D-Man-(1-&gt;2)-alpha-D-Man-(1-&gt;2)-alpha-D-Man-(1-&gt;3)-[alpha-D-Man-(1-&gt;3)-[alpha-D-Man-(1-&gt;2)-alpha-D-Man-(1-&gt;6)]-alpha-D-Man-(1-&gt;6)]-beta-D-Man-(1-&gt;4)-beta-D-GlcNAc-(1-&gt;4)-beta-D-GlcNAc)-L-asparaginyl-[protein] (N-glucan mannose isomer 8A1,2,3B1,3) + 3 H2O = N(4)-(alpha-D-Man-(1-&gt;3)-[alpha-D-Man-(1-&gt;3)-[alpha-D-Man-(1-&gt;6)]-alpha-D-Man-(1-&gt;6)]-beta-D-Man-(1-&gt;4)-beta-D-GlcNAc-(1-&gt;4)-beta-D-GlcNAc)-L-asparaginyl-[protein] (N-glucan mannose isomer 5A1,2) + 3 beta-D-mannose</text>
        <dbReference type="Rhea" id="RHEA:56028"/>
        <dbReference type="Rhea" id="RHEA-COMP:14358"/>
        <dbReference type="Rhea" id="RHEA-COMP:14367"/>
        <dbReference type="ChEBI" id="CHEBI:15377"/>
        <dbReference type="ChEBI" id="CHEBI:28563"/>
        <dbReference type="ChEBI" id="CHEBI:59087"/>
        <dbReference type="ChEBI" id="CHEBI:60628"/>
        <dbReference type="EC" id="3.2.1.113"/>
    </reaction>
</comment>
<feature type="transmembrane region" description="Helical" evidence="13">
    <location>
        <begin position="66"/>
        <end position="85"/>
    </location>
</feature>
<evidence type="ECO:0000256" key="11">
    <source>
        <dbReference type="PIRSR" id="PIRSR601382-3"/>
    </source>
</evidence>
<evidence type="ECO:0000256" key="8">
    <source>
        <dbReference type="ARBA" id="ARBA00047669"/>
    </source>
</evidence>
<evidence type="ECO:0000256" key="3">
    <source>
        <dbReference type="ARBA" id="ARBA00007658"/>
    </source>
</evidence>
<keyword evidence="7 11" id="KW-1015">Disulfide bond</keyword>
<dbReference type="GO" id="GO:0005783">
    <property type="term" value="C:endoplasmic reticulum"/>
    <property type="evidence" value="ECO:0007669"/>
    <property type="project" value="TreeGrafter"/>
</dbReference>